<evidence type="ECO:0000256" key="1">
    <source>
        <dbReference type="SAM" id="MobiDB-lite"/>
    </source>
</evidence>
<evidence type="ECO:0000313" key="2">
    <source>
        <dbReference type="EMBL" id="GFY25621.1"/>
    </source>
</evidence>
<dbReference type="EMBL" id="BMAU01021371">
    <property type="protein sequence ID" value="GFY25621.1"/>
    <property type="molecule type" value="Genomic_DNA"/>
</dbReference>
<name>A0A8X7BB36_TRICX</name>
<feature type="region of interest" description="Disordered" evidence="1">
    <location>
        <begin position="1"/>
        <end position="20"/>
    </location>
</feature>
<keyword evidence="3" id="KW-1185">Reference proteome</keyword>
<protein>
    <submittedName>
        <fullName evidence="2">Uncharacterized protein</fullName>
    </submittedName>
</protein>
<dbReference type="Proteomes" id="UP000887159">
    <property type="component" value="Unassembled WGS sequence"/>
</dbReference>
<sequence length="112" mass="12537">METPGSSFTPTPLGHEENVEVGQPSRANALQWRQTRFNFPNPEVRGAAGLAVLPEMYLSGSENIEDFKEGIENLIKFLEIPCDLTCAYLKVISLREETIGIKYAYLSAEYSH</sequence>
<gene>
    <name evidence="2" type="primary">NCL1_59947</name>
    <name evidence="2" type="ORF">TNCV_2487411</name>
</gene>
<evidence type="ECO:0000313" key="3">
    <source>
        <dbReference type="Proteomes" id="UP000887159"/>
    </source>
</evidence>
<proteinExistence type="predicted"/>
<reference evidence="2" key="1">
    <citation type="submission" date="2020-08" db="EMBL/GenBank/DDBJ databases">
        <title>Multicomponent nature underlies the extraordinary mechanical properties of spider dragline silk.</title>
        <authorList>
            <person name="Kono N."/>
            <person name="Nakamura H."/>
            <person name="Mori M."/>
            <person name="Yoshida Y."/>
            <person name="Ohtoshi R."/>
            <person name="Malay A.D."/>
            <person name="Moran D.A.P."/>
            <person name="Tomita M."/>
            <person name="Numata K."/>
            <person name="Arakawa K."/>
        </authorList>
    </citation>
    <scope>NUCLEOTIDE SEQUENCE</scope>
</reference>
<feature type="compositionally biased region" description="Polar residues" evidence="1">
    <location>
        <begin position="1"/>
        <end position="10"/>
    </location>
</feature>
<comment type="caution">
    <text evidence="2">The sequence shown here is derived from an EMBL/GenBank/DDBJ whole genome shotgun (WGS) entry which is preliminary data.</text>
</comment>
<dbReference type="AlphaFoldDB" id="A0A8X7BB36"/>
<accession>A0A8X7BB36</accession>
<organism evidence="2 3">
    <name type="scientific">Trichonephila clavipes</name>
    <name type="common">Golden silk orbweaver</name>
    <name type="synonym">Nephila clavipes</name>
    <dbReference type="NCBI Taxonomy" id="2585209"/>
    <lineage>
        <taxon>Eukaryota</taxon>
        <taxon>Metazoa</taxon>
        <taxon>Ecdysozoa</taxon>
        <taxon>Arthropoda</taxon>
        <taxon>Chelicerata</taxon>
        <taxon>Arachnida</taxon>
        <taxon>Araneae</taxon>
        <taxon>Araneomorphae</taxon>
        <taxon>Entelegynae</taxon>
        <taxon>Araneoidea</taxon>
        <taxon>Nephilidae</taxon>
        <taxon>Trichonephila</taxon>
    </lineage>
</organism>